<protein>
    <submittedName>
        <fullName evidence="1">Uncharacterized protein</fullName>
    </submittedName>
</protein>
<dbReference type="EMBL" id="VSRR010017521">
    <property type="protein sequence ID" value="MPC60442.1"/>
    <property type="molecule type" value="Genomic_DNA"/>
</dbReference>
<gene>
    <name evidence="1" type="ORF">E2C01_054487</name>
</gene>
<proteinExistence type="predicted"/>
<name>A0A5B7GNS9_PORTR</name>
<comment type="caution">
    <text evidence="1">The sequence shown here is derived from an EMBL/GenBank/DDBJ whole genome shotgun (WGS) entry which is preliminary data.</text>
</comment>
<dbReference type="Proteomes" id="UP000324222">
    <property type="component" value="Unassembled WGS sequence"/>
</dbReference>
<organism evidence="1 2">
    <name type="scientific">Portunus trituberculatus</name>
    <name type="common">Swimming crab</name>
    <name type="synonym">Neptunus trituberculatus</name>
    <dbReference type="NCBI Taxonomy" id="210409"/>
    <lineage>
        <taxon>Eukaryota</taxon>
        <taxon>Metazoa</taxon>
        <taxon>Ecdysozoa</taxon>
        <taxon>Arthropoda</taxon>
        <taxon>Crustacea</taxon>
        <taxon>Multicrustacea</taxon>
        <taxon>Malacostraca</taxon>
        <taxon>Eumalacostraca</taxon>
        <taxon>Eucarida</taxon>
        <taxon>Decapoda</taxon>
        <taxon>Pleocyemata</taxon>
        <taxon>Brachyura</taxon>
        <taxon>Eubrachyura</taxon>
        <taxon>Portunoidea</taxon>
        <taxon>Portunidae</taxon>
        <taxon>Portuninae</taxon>
        <taxon>Portunus</taxon>
    </lineage>
</organism>
<evidence type="ECO:0000313" key="1">
    <source>
        <dbReference type="EMBL" id="MPC60442.1"/>
    </source>
</evidence>
<keyword evidence="2" id="KW-1185">Reference proteome</keyword>
<sequence>MAKFQGCTWWDLNLHVDSCPIPCSPPYPLGHCFPTRKGNTDK</sequence>
<reference evidence="1 2" key="1">
    <citation type="submission" date="2019-05" db="EMBL/GenBank/DDBJ databases">
        <title>Another draft genome of Portunus trituberculatus and its Hox gene families provides insights of decapod evolution.</title>
        <authorList>
            <person name="Jeong J.-H."/>
            <person name="Song I."/>
            <person name="Kim S."/>
            <person name="Choi T."/>
            <person name="Kim D."/>
            <person name="Ryu S."/>
            <person name="Kim W."/>
        </authorList>
    </citation>
    <scope>NUCLEOTIDE SEQUENCE [LARGE SCALE GENOMIC DNA]</scope>
    <source>
        <tissue evidence="1">Muscle</tissue>
    </source>
</reference>
<evidence type="ECO:0000313" key="2">
    <source>
        <dbReference type="Proteomes" id="UP000324222"/>
    </source>
</evidence>
<accession>A0A5B7GNS9</accession>
<dbReference type="AlphaFoldDB" id="A0A5B7GNS9"/>